<name>A0AA35YRL3_LACSI</name>
<dbReference type="Proteomes" id="UP001177003">
    <property type="component" value="Chromosome 4"/>
</dbReference>
<accession>A0AA35YRL3</accession>
<evidence type="ECO:0008006" key="3">
    <source>
        <dbReference type="Google" id="ProtNLM"/>
    </source>
</evidence>
<evidence type="ECO:0000313" key="2">
    <source>
        <dbReference type="Proteomes" id="UP001177003"/>
    </source>
</evidence>
<proteinExistence type="predicted"/>
<organism evidence="1 2">
    <name type="scientific">Lactuca saligna</name>
    <name type="common">Willowleaf lettuce</name>
    <dbReference type="NCBI Taxonomy" id="75948"/>
    <lineage>
        <taxon>Eukaryota</taxon>
        <taxon>Viridiplantae</taxon>
        <taxon>Streptophyta</taxon>
        <taxon>Embryophyta</taxon>
        <taxon>Tracheophyta</taxon>
        <taxon>Spermatophyta</taxon>
        <taxon>Magnoliopsida</taxon>
        <taxon>eudicotyledons</taxon>
        <taxon>Gunneridae</taxon>
        <taxon>Pentapetalae</taxon>
        <taxon>asterids</taxon>
        <taxon>campanulids</taxon>
        <taxon>Asterales</taxon>
        <taxon>Asteraceae</taxon>
        <taxon>Cichorioideae</taxon>
        <taxon>Cichorieae</taxon>
        <taxon>Lactucinae</taxon>
        <taxon>Lactuca</taxon>
    </lineage>
</organism>
<dbReference type="EMBL" id="OX465080">
    <property type="protein sequence ID" value="CAI9278948.1"/>
    <property type="molecule type" value="Genomic_DNA"/>
</dbReference>
<protein>
    <recommendedName>
        <fullName evidence="3">Zinc finger PMZ-type domain-containing protein</fullName>
    </recommendedName>
</protein>
<reference evidence="1" key="1">
    <citation type="submission" date="2023-04" db="EMBL/GenBank/DDBJ databases">
        <authorList>
            <person name="Vijverberg K."/>
            <person name="Xiong W."/>
            <person name="Schranz E."/>
        </authorList>
    </citation>
    <scope>NUCLEOTIDE SEQUENCE</scope>
</reference>
<dbReference type="AlphaFoldDB" id="A0AA35YRL3"/>
<keyword evidence="2" id="KW-1185">Reference proteome</keyword>
<sequence length="141" mass="16150">MINKSYAFGVYQINQSRYEVAGQIKNGIVNLESHYCLYGKRKLAGIPCTHAMDVFKKLRYQHCSAWVSSYFIMEKYISTYVEVVLHVPVPTKYEEPDEDMVVLPPLMDKRQVGRPKNQNCIPSKGEAPIKKNAFRAKGSVM</sequence>
<gene>
    <name evidence="1" type="ORF">LSALG_LOCUS18779</name>
</gene>
<evidence type="ECO:0000313" key="1">
    <source>
        <dbReference type="EMBL" id="CAI9278948.1"/>
    </source>
</evidence>